<reference evidence="3" key="1">
    <citation type="submission" date="2016-11" db="UniProtKB">
        <authorList>
            <consortium name="WormBaseParasite"/>
        </authorList>
    </citation>
    <scope>IDENTIFICATION</scope>
</reference>
<organism evidence="2 3">
    <name type="scientific">Heterorhabditis bacteriophora</name>
    <name type="common">Entomopathogenic nematode worm</name>
    <dbReference type="NCBI Taxonomy" id="37862"/>
    <lineage>
        <taxon>Eukaryota</taxon>
        <taxon>Metazoa</taxon>
        <taxon>Ecdysozoa</taxon>
        <taxon>Nematoda</taxon>
        <taxon>Chromadorea</taxon>
        <taxon>Rhabditida</taxon>
        <taxon>Rhabditina</taxon>
        <taxon>Rhabditomorpha</taxon>
        <taxon>Strongyloidea</taxon>
        <taxon>Heterorhabditidae</taxon>
        <taxon>Heterorhabditis</taxon>
    </lineage>
</organism>
<dbReference type="AlphaFoldDB" id="A0A1I7XA03"/>
<evidence type="ECO:0000256" key="1">
    <source>
        <dbReference type="SAM" id="MobiDB-lite"/>
    </source>
</evidence>
<keyword evidence="2" id="KW-1185">Reference proteome</keyword>
<dbReference type="WBParaSite" id="Hba_14270">
    <property type="protein sequence ID" value="Hba_14270"/>
    <property type="gene ID" value="Hba_14270"/>
</dbReference>
<dbReference type="Proteomes" id="UP000095283">
    <property type="component" value="Unplaced"/>
</dbReference>
<protein>
    <submittedName>
        <fullName evidence="3">Uncharacterized protein</fullName>
    </submittedName>
</protein>
<feature type="region of interest" description="Disordered" evidence="1">
    <location>
        <begin position="50"/>
        <end position="72"/>
    </location>
</feature>
<accession>A0A1I7XA03</accession>
<evidence type="ECO:0000313" key="2">
    <source>
        <dbReference type="Proteomes" id="UP000095283"/>
    </source>
</evidence>
<sequence>MKRSTFITTFLRGTECFDDDSKGSPQIFVDRNITNRSIFILRSQLDISEGPDHQRGIRAPNELEKRLRESNK</sequence>
<proteinExistence type="predicted"/>
<evidence type="ECO:0000313" key="3">
    <source>
        <dbReference type="WBParaSite" id="Hba_14270"/>
    </source>
</evidence>
<name>A0A1I7XA03_HETBA</name>